<protein>
    <submittedName>
        <fullName evidence="1">HAD-IIIA family hydrolase</fullName>
    </submittedName>
</protein>
<dbReference type="InterPro" id="IPR006549">
    <property type="entry name" value="HAD-SF_hydro_IIIA"/>
</dbReference>
<dbReference type="Proteomes" id="UP001198893">
    <property type="component" value="Unassembled WGS sequence"/>
</dbReference>
<name>A0AAW4WLN0_9FIRM</name>
<dbReference type="InterPro" id="IPR041492">
    <property type="entry name" value="HAD_2"/>
</dbReference>
<comment type="caution">
    <text evidence="1">The sequence shown here is derived from an EMBL/GenBank/DDBJ whole genome shotgun (WGS) entry which is preliminary data.</text>
</comment>
<dbReference type="AlphaFoldDB" id="A0AAW4WLN0"/>
<keyword evidence="1" id="KW-0378">Hydrolase</keyword>
<evidence type="ECO:0000313" key="2">
    <source>
        <dbReference type="Proteomes" id="UP001198893"/>
    </source>
</evidence>
<dbReference type="GO" id="GO:0005829">
    <property type="term" value="C:cytosol"/>
    <property type="evidence" value="ECO:0007669"/>
    <property type="project" value="TreeGrafter"/>
</dbReference>
<dbReference type="InterPro" id="IPR050155">
    <property type="entry name" value="HAD-like_hydrolase_sf"/>
</dbReference>
<dbReference type="SFLD" id="SFLDG01135">
    <property type="entry name" value="C1.5.6:_HAD__Beta-PGM__Phospha"/>
    <property type="match status" value="1"/>
</dbReference>
<dbReference type="Pfam" id="PF13419">
    <property type="entry name" value="HAD_2"/>
    <property type="match status" value="1"/>
</dbReference>
<dbReference type="InterPro" id="IPR006439">
    <property type="entry name" value="HAD-SF_hydro_IA"/>
</dbReference>
<dbReference type="InterPro" id="IPR023214">
    <property type="entry name" value="HAD_sf"/>
</dbReference>
<dbReference type="Gene3D" id="3.40.50.1000">
    <property type="entry name" value="HAD superfamily/HAD-like"/>
    <property type="match status" value="1"/>
</dbReference>
<dbReference type="NCBIfam" id="TIGR01662">
    <property type="entry name" value="HAD-SF-IIIA"/>
    <property type="match status" value="1"/>
</dbReference>
<dbReference type="SFLD" id="SFLDG01129">
    <property type="entry name" value="C1.5:_HAD__Beta-PGM__Phosphata"/>
    <property type="match status" value="1"/>
</dbReference>
<sequence>MKKYNTVIFDLDGTLLNTLKDLTDATNYALEKYGQPQHSIEDVRKFVGNGIRKLIERALEGGEENPEFEHVFAAFKEYYGEHCNDTTCLYPGVEEIITSLKGQGYRLAIVSNKADFAVKELQQIYFKGKIEVAIGEKDGIRKKPAPDTVMQALKELGSSREEAVYVGDSDVDIATAANSGMPCISVTWGFRDVPFLKEHGATHLAASAEELYAILDEFNA</sequence>
<dbReference type="EMBL" id="JAJEQW010000014">
    <property type="protein sequence ID" value="MCC2243030.1"/>
    <property type="molecule type" value="Genomic_DNA"/>
</dbReference>
<dbReference type="PANTHER" id="PTHR43434">
    <property type="entry name" value="PHOSPHOGLYCOLATE PHOSPHATASE"/>
    <property type="match status" value="1"/>
</dbReference>
<dbReference type="InterPro" id="IPR023198">
    <property type="entry name" value="PGP-like_dom2"/>
</dbReference>
<gene>
    <name evidence="1" type="ORF">LKD47_12135</name>
</gene>
<dbReference type="InterPro" id="IPR036412">
    <property type="entry name" value="HAD-like_sf"/>
</dbReference>
<dbReference type="GO" id="GO:0006281">
    <property type="term" value="P:DNA repair"/>
    <property type="evidence" value="ECO:0007669"/>
    <property type="project" value="TreeGrafter"/>
</dbReference>
<reference evidence="1" key="1">
    <citation type="submission" date="2021-10" db="EMBL/GenBank/DDBJ databases">
        <title>Anaerobic single-cell dispensing facilitates the cultivation of human gut bacteria.</title>
        <authorList>
            <person name="Afrizal A."/>
        </authorList>
    </citation>
    <scope>NUCLEOTIDE SEQUENCE</scope>
    <source>
        <strain evidence="1">CLA-AA-H204</strain>
    </source>
</reference>
<dbReference type="GO" id="GO:0008967">
    <property type="term" value="F:phosphoglycolate phosphatase activity"/>
    <property type="evidence" value="ECO:0007669"/>
    <property type="project" value="TreeGrafter"/>
</dbReference>
<dbReference type="NCBIfam" id="TIGR01509">
    <property type="entry name" value="HAD-SF-IA-v3"/>
    <property type="match status" value="1"/>
</dbReference>
<dbReference type="RefSeq" id="WP_022243504.1">
    <property type="nucleotide sequence ID" value="NZ_JAJEQW010000014.1"/>
</dbReference>
<accession>A0AAW4WLN0</accession>
<organism evidence="1 2">
    <name type="scientific">Roseburia amylophila</name>
    <dbReference type="NCBI Taxonomy" id="2981794"/>
    <lineage>
        <taxon>Bacteria</taxon>
        <taxon>Bacillati</taxon>
        <taxon>Bacillota</taxon>
        <taxon>Clostridia</taxon>
        <taxon>Lachnospirales</taxon>
        <taxon>Lachnospiraceae</taxon>
        <taxon>Roseburia</taxon>
    </lineage>
</organism>
<dbReference type="FunFam" id="3.40.50.1000:FF:000022">
    <property type="entry name" value="Phosphoglycolate phosphatase"/>
    <property type="match status" value="1"/>
</dbReference>
<dbReference type="SFLD" id="SFLDS00003">
    <property type="entry name" value="Haloacid_Dehalogenase"/>
    <property type="match status" value="1"/>
</dbReference>
<proteinExistence type="predicted"/>
<dbReference type="SUPFAM" id="SSF56784">
    <property type="entry name" value="HAD-like"/>
    <property type="match status" value="1"/>
</dbReference>
<dbReference type="Gene3D" id="1.10.150.240">
    <property type="entry name" value="Putative phosphatase, domain 2"/>
    <property type="match status" value="1"/>
</dbReference>
<dbReference type="PRINTS" id="PR00413">
    <property type="entry name" value="HADHALOGNASE"/>
</dbReference>
<dbReference type="NCBIfam" id="TIGR01549">
    <property type="entry name" value="HAD-SF-IA-v1"/>
    <property type="match status" value="1"/>
</dbReference>
<evidence type="ECO:0000313" key="1">
    <source>
        <dbReference type="EMBL" id="MCC2243030.1"/>
    </source>
</evidence>
<dbReference type="PANTHER" id="PTHR43434:SF1">
    <property type="entry name" value="PHOSPHOGLYCOLATE PHOSPHATASE"/>
    <property type="match status" value="1"/>
</dbReference>